<dbReference type="AlphaFoldDB" id="A0A2N9VYB9"/>
<evidence type="ECO:0008006" key="3">
    <source>
        <dbReference type="Google" id="ProtNLM"/>
    </source>
</evidence>
<dbReference type="KEGG" id="pht:BLM14_25290"/>
<reference evidence="1 2" key="1">
    <citation type="journal article" date="2017" name="Int J Environ Stud">
        <title>Does the Miocene-Pliocene relict legume Oxytropis triphylla form nitrogen-fixing nodules with a combination of bacterial strains?</title>
        <authorList>
            <person name="Safronova V."/>
            <person name="Belimov A."/>
            <person name="Sazanova A."/>
            <person name="Kuznetsova I."/>
            <person name="Popova J."/>
            <person name="Andronov E."/>
            <person name="Verkhozina A."/>
            <person name="Tikhonovich I."/>
        </authorList>
    </citation>
    <scope>NUCLEOTIDE SEQUENCE [LARGE SCALE GENOMIC DNA]</scope>
    <source>
        <strain evidence="1 2">Tri-38</strain>
    </source>
</reference>
<protein>
    <recommendedName>
        <fullName evidence="3">Alcohol dehydrogenase-like C-terminal domain-containing protein</fullName>
    </recommendedName>
</protein>
<sequence>MSIVPVPEGANADSRVIIDELYHRTNAGMLEAVALAASRGALTIPVAMTFPLDQIGPAHNALAAGVEGKVVLRH</sequence>
<organism evidence="1 2">
    <name type="scientific">Phyllobacterium zundukense</name>
    <dbReference type="NCBI Taxonomy" id="1867719"/>
    <lineage>
        <taxon>Bacteria</taxon>
        <taxon>Pseudomonadati</taxon>
        <taxon>Pseudomonadota</taxon>
        <taxon>Alphaproteobacteria</taxon>
        <taxon>Hyphomicrobiales</taxon>
        <taxon>Phyllobacteriaceae</taxon>
        <taxon>Phyllobacterium</taxon>
    </lineage>
</organism>
<accession>A0A2N9VYB9</accession>
<dbReference type="Proteomes" id="UP000232163">
    <property type="component" value="Unassembled WGS sequence"/>
</dbReference>
<gene>
    <name evidence="1" type="ORF">B5P45_11420</name>
</gene>
<dbReference type="EMBL" id="MZMT01000028">
    <property type="protein sequence ID" value="PIO44487.1"/>
    <property type="molecule type" value="Genomic_DNA"/>
</dbReference>
<evidence type="ECO:0000313" key="1">
    <source>
        <dbReference type="EMBL" id="PIO44487.1"/>
    </source>
</evidence>
<comment type="caution">
    <text evidence="1">The sequence shown here is derived from an EMBL/GenBank/DDBJ whole genome shotgun (WGS) entry which is preliminary data.</text>
</comment>
<proteinExistence type="predicted"/>
<name>A0A2N9VYB9_9HYPH</name>
<evidence type="ECO:0000313" key="2">
    <source>
        <dbReference type="Proteomes" id="UP000232163"/>
    </source>
</evidence>
<keyword evidence="2" id="KW-1185">Reference proteome</keyword>